<accession>A0A176YZ23</accession>
<gene>
    <name evidence="2" type="ORF">AYJ54_06140</name>
</gene>
<evidence type="ECO:0000313" key="2">
    <source>
        <dbReference type="EMBL" id="OAF12469.1"/>
    </source>
</evidence>
<dbReference type="AlphaFoldDB" id="A0A176YZ23"/>
<name>A0A176YZ23_9BRAD</name>
<proteinExistence type="predicted"/>
<comment type="caution">
    <text evidence="2">The sequence shown here is derived from an EMBL/GenBank/DDBJ whole genome shotgun (WGS) entry which is preliminary data.</text>
</comment>
<feature type="region of interest" description="Disordered" evidence="1">
    <location>
        <begin position="65"/>
        <end position="86"/>
    </location>
</feature>
<dbReference type="Proteomes" id="UP000076959">
    <property type="component" value="Unassembled WGS sequence"/>
</dbReference>
<sequence length="86" mass="10020">MVDNDNRKRRRLVEFKDGCRYGKFGKTKAYELIAHERIRAYKMGGKTMIDLQSVDEYHASLPRVETRASQAADLRSETAKTQSRRL</sequence>
<reference evidence="2 3" key="1">
    <citation type="submission" date="2016-03" db="EMBL/GenBank/DDBJ databases">
        <title>Draft Genome Sequence of the Strain BR 10245 (Bradyrhizobium sp.) isolated from nodules of Centrolobium paraense.</title>
        <authorList>
            <person name="Simoes-Araujo J.L.Sr."/>
            <person name="Barauna A.C."/>
            <person name="Silva K."/>
            <person name="Zilli J.E."/>
        </authorList>
    </citation>
    <scope>NUCLEOTIDE SEQUENCE [LARGE SCALE GENOMIC DNA]</scope>
    <source>
        <strain evidence="2 3">BR 10245</strain>
    </source>
</reference>
<evidence type="ECO:0008006" key="4">
    <source>
        <dbReference type="Google" id="ProtNLM"/>
    </source>
</evidence>
<protein>
    <recommendedName>
        <fullName evidence="4">Helix-turn-helix domain-containing protein</fullName>
    </recommendedName>
</protein>
<keyword evidence="3" id="KW-1185">Reference proteome</keyword>
<dbReference type="EMBL" id="LUUB01000040">
    <property type="protein sequence ID" value="OAF12469.1"/>
    <property type="molecule type" value="Genomic_DNA"/>
</dbReference>
<evidence type="ECO:0000313" key="3">
    <source>
        <dbReference type="Proteomes" id="UP000076959"/>
    </source>
</evidence>
<organism evidence="2 3">
    <name type="scientific">Bradyrhizobium centrolobii</name>
    <dbReference type="NCBI Taxonomy" id="1505087"/>
    <lineage>
        <taxon>Bacteria</taxon>
        <taxon>Pseudomonadati</taxon>
        <taxon>Pseudomonadota</taxon>
        <taxon>Alphaproteobacteria</taxon>
        <taxon>Hyphomicrobiales</taxon>
        <taxon>Nitrobacteraceae</taxon>
        <taxon>Bradyrhizobium</taxon>
    </lineage>
</organism>
<evidence type="ECO:0000256" key="1">
    <source>
        <dbReference type="SAM" id="MobiDB-lite"/>
    </source>
</evidence>